<comment type="caution">
    <text evidence="1">The sequence shown here is derived from an EMBL/GenBank/DDBJ whole genome shotgun (WGS) entry which is preliminary data.</text>
</comment>
<sequence length="99" mass="11849">MKNSRYYDYSKWELKNAKKNGGNTEEQHSKLGQLDLIRDQEMLKMSKTAYEPTQSLTMSDEQLRDLRRVQNERVEAEKLKQMGFNPKEGLGVRYERNYR</sequence>
<proteinExistence type="predicted"/>
<accession>A0A1R1X493</accession>
<dbReference type="OrthoDB" id="2538345at2759"/>
<dbReference type="EMBL" id="LSSM01007044">
    <property type="protein sequence ID" value="OMJ09439.1"/>
    <property type="molecule type" value="Genomic_DNA"/>
</dbReference>
<dbReference type="AlphaFoldDB" id="A0A1R1X493"/>
<keyword evidence="2" id="KW-1185">Reference proteome</keyword>
<gene>
    <name evidence="1" type="ORF">AYI69_g10665</name>
</gene>
<evidence type="ECO:0000313" key="1">
    <source>
        <dbReference type="EMBL" id="OMJ09439.1"/>
    </source>
</evidence>
<dbReference type="Proteomes" id="UP000187429">
    <property type="component" value="Unassembled WGS sequence"/>
</dbReference>
<protein>
    <submittedName>
        <fullName evidence="1">Uncharacterized protein</fullName>
    </submittedName>
</protein>
<evidence type="ECO:0000313" key="2">
    <source>
        <dbReference type="Proteomes" id="UP000187429"/>
    </source>
</evidence>
<organism evidence="1 2">
    <name type="scientific">Smittium culicis</name>
    <dbReference type="NCBI Taxonomy" id="133412"/>
    <lineage>
        <taxon>Eukaryota</taxon>
        <taxon>Fungi</taxon>
        <taxon>Fungi incertae sedis</taxon>
        <taxon>Zoopagomycota</taxon>
        <taxon>Kickxellomycotina</taxon>
        <taxon>Harpellomycetes</taxon>
        <taxon>Harpellales</taxon>
        <taxon>Legeriomycetaceae</taxon>
        <taxon>Smittium</taxon>
    </lineage>
</organism>
<reference evidence="2" key="1">
    <citation type="submission" date="2017-01" db="EMBL/GenBank/DDBJ databases">
        <authorList>
            <person name="Wang Y."/>
            <person name="White M."/>
            <person name="Kvist S."/>
            <person name="Moncalvo J.-M."/>
        </authorList>
    </citation>
    <scope>NUCLEOTIDE SEQUENCE [LARGE SCALE GENOMIC DNA]</scope>
    <source>
        <strain evidence="2">ID-206-W2</strain>
    </source>
</reference>
<name>A0A1R1X493_9FUNG</name>